<comment type="similarity">
    <text evidence="1">Belongs to the PrpD family.</text>
</comment>
<dbReference type="Proteomes" id="UP000641137">
    <property type="component" value="Unassembled WGS sequence"/>
</dbReference>
<evidence type="ECO:0000259" key="3">
    <source>
        <dbReference type="Pfam" id="PF19305"/>
    </source>
</evidence>
<dbReference type="Gene3D" id="1.10.4100.10">
    <property type="entry name" value="2-methylcitrate dehydratase PrpD"/>
    <property type="match status" value="1"/>
</dbReference>
<dbReference type="SUPFAM" id="SSF103378">
    <property type="entry name" value="2-methylcitrate dehydratase PrpD"/>
    <property type="match status" value="1"/>
</dbReference>
<evidence type="ECO:0000313" key="5">
    <source>
        <dbReference type="Proteomes" id="UP000641137"/>
    </source>
</evidence>
<reference evidence="4" key="2">
    <citation type="submission" date="2020-09" db="EMBL/GenBank/DDBJ databases">
        <authorList>
            <person name="Sun Q."/>
            <person name="Kim S."/>
        </authorList>
    </citation>
    <scope>NUCLEOTIDE SEQUENCE</scope>
    <source>
        <strain evidence="4">KCTC 42097</strain>
    </source>
</reference>
<dbReference type="AlphaFoldDB" id="A0A8J3DQE7"/>
<dbReference type="EMBL" id="BMZO01000006">
    <property type="protein sequence ID" value="GHC71933.1"/>
    <property type="molecule type" value="Genomic_DNA"/>
</dbReference>
<name>A0A8J3DQE7_9HYPH</name>
<feature type="domain" description="MmgE/PrpD C-terminal" evidence="3">
    <location>
        <begin position="241"/>
        <end position="369"/>
    </location>
</feature>
<gene>
    <name evidence="4" type="ORF">GCM10010136_19270</name>
</gene>
<evidence type="ECO:0000313" key="4">
    <source>
        <dbReference type="EMBL" id="GHC71933.1"/>
    </source>
</evidence>
<dbReference type="InterPro" id="IPR005656">
    <property type="entry name" value="MmgE_PrpD"/>
</dbReference>
<dbReference type="PANTHER" id="PTHR16943:SF8">
    <property type="entry name" value="2-METHYLCITRATE DEHYDRATASE"/>
    <property type="match status" value="1"/>
</dbReference>
<protein>
    <submittedName>
        <fullName evidence="4">Protein involved in propionate catabolism</fullName>
    </submittedName>
</protein>
<reference evidence="4" key="1">
    <citation type="journal article" date="2014" name="Int. J. Syst. Evol. Microbiol.">
        <title>Complete genome sequence of Corynebacterium casei LMG S-19264T (=DSM 44701T), isolated from a smear-ripened cheese.</title>
        <authorList>
            <consortium name="US DOE Joint Genome Institute (JGI-PGF)"/>
            <person name="Walter F."/>
            <person name="Albersmeier A."/>
            <person name="Kalinowski J."/>
            <person name="Ruckert C."/>
        </authorList>
    </citation>
    <scope>NUCLEOTIDE SEQUENCE</scope>
    <source>
        <strain evidence="4">KCTC 42097</strain>
    </source>
</reference>
<dbReference type="PANTHER" id="PTHR16943">
    <property type="entry name" value="2-METHYLCITRATE DEHYDRATASE-RELATED"/>
    <property type="match status" value="1"/>
</dbReference>
<sequence length="420" mass="43800">MKAGREAIVDYLACAIAGAADRSTLVVRDALGSAPGDAILIGSAEKRDAFSAALINGHAGHVLDYDDVHASVRGHPTAVIIPALLASGIAARADDFIAAYVVGLEVMARIGLALGTRHYENGFHATATLGPIGAAAAIARLQGLSVEKTAVALGLAATQSAGLRLQFGYDAKPLHVGLAARSGLSAARLAAVGFTGADDFLEGPIGFFEAFAFGAEQPLRVVENFGAPWQITAPGLTLKAFPCCTASHPVAVAALELRAKGLAAEDIDQAIITFPPGGDAALVAGPAPQNGIDARFSAEYVFAAALIDGKLGIDHFDERPTRADIRALAMRIERRHDETARRLSPDPTTRFVVLEVAKKDGAALSHRVDGLPSLADPAEKFIDATRGYAAFAEIPDFVRKMTDGRDLARLLALLNQPLSH</sequence>
<dbReference type="InterPro" id="IPR045337">
    <property type="entry name" value="MmgE_PrpD_C"/>
</dbReference>
<feature type="domain" description="MmgE/PrpD N-terminal" evidence="2">
    <location>
        <begin position="5"/>
        <end position="214"/>
    </location>
</feature>
<dbReference type="Pfam" id="PF19305">
    <property type="entry name" value="MmgE_PrpD_C"/>
    <property type="match status" value="1"/>
</dbReference>
<dbReference type="InterPro" id="IPR036148">
    <property type="entry name" value="MmgE/PrpD_sf"/>
</dbReference>
<proteinExistence type="inferred from homology"/>
<evidence type="ECO:0000259" key="2">
    <source>
        <dbReference type="Pfam" id="PF03972"/>
    </source>
</evidence>
<dbReference type="Pfam" id="PF03972">
    <property type="entry name" value="MmgE_PrpD_N"/>
    <property type="match status" value="1"/>
</dbReference>
<keyword evidence="5" id="KW-1185">Reference proteome</keyword>
<accession>A0A8J3DQE7</accession>
<dbReference type="Gene3D" id="3.30.1330.120">
    <property type="entry name" value="2-methylcitrate dehydratase PrpD"/>
    <property type="match status" value="1"/>
</dbReference>
<evidence type="ECO:0000256" key="1">
    <source>
        <dbReference type="ARBA" id="ARBA00006174"/>
    </source>
</evidence>
<comment type="caution">
    <text evidence="4">The sequence shown here is derived from an EMBL/GenBank/DDBJ whole genome shotgun (WGS) entry which is preliminary data.</text>
</comment>
<dbReference type="InterPro" id="IPR042188">
    <property type="entry name" value="MmgE/PrpD_sf_2"/>
</dbReference>
<organism evidence="4 5">
    <name type="scientific">Limoniibacter endophyticus</name>
    <dbReference type="NCBI Taxonomy" id="1565040"/>
    <lineage>
        <taxon>Bacteria</taxon>
        <taxon>Pseudomonadati</taxon>
        <taxon>Pseudomonadota</taxon>
        <taxon>Alphaproteobacteria</taxon>
        <taxon>Hyphomicrobiales</taxon>
        <taxon>Bartonellaceae</taxon>
        <taxon>Limoniibacter</taxon>
    </lineage>
</organism>
<dbReference type="InterPro" id="IPR042183">
    <property type="entry name" value="MmgE/PrpD_sf_1"/>
</dbReference>
<dbReference type="InterPro" id="IPR045336">
    <property type="entry name" value="MmgE_PrpD_N"/>
</dbReference>
<dbReference type="GO" id="GO:0016829">
    <property type="term" value="F:lyase activity"/>
    <property type="evidence" value="ECO:0007669"/>
    <property type="project" value="InterPro"/>
</dbReference>